<name>A0A4V2SDP6_9FIRM</name>
<protein>
    <submittedName>
        <fullName evidence="1">Uncharacterized protein</fullName>
    </submittedName>
</protein>
<dbReference type="EMBL" id="SLXA01000007">
    <property type="protein sequence ID" value="TCO84529.1"/>
    <property type="molecule type" value="Genomic_DNA"/>
</dbReference>
<evidence type="ECO:0000313" key="1">
    <source>
        <dbReference type="EMBL" id="TCO84529.1"/>
    </source>
</evidence>
<sequence length="340" mass="39877">MRPFSWQEYVADVDEIRTNVNDLVVETIKLIDDVYRKGRYTQDRGKRIDDRLKVFREHTFAENLLPYFAVDPYCLYSEGNAKSPVAEYLPMRQLLSVGKYENFRKYLNDVYSSLDNFYNQFAEVLRVRINKQDISTVENPRLAMFNLYSAAKALTDFQKEYDLLFSNYSSLNENFAKEELENVLTLVNVWRYVLDNQQKGYAIAYDAKQKYRKGTNYFGDTLSKAVTAVDGTLFKGEKYAYIIVDYKMDDSNTLDRIAKPMFPCEIEPALVEKINASETLNIWVDSMRKLGEMKLYIQRYQQVMQVSVDEKCLCSLTSFTELLIEQINSLWKDFFCPKIS</sequence>
<reference evidence="1 2" key="1">
    <citation type="submission" date="2019-03" db="EMBL/GenBank/DDBJ databases">
        <title>Genomic Encyclopedia of Type Strains, Phase IV (KMG-IV): sequencing the most valuable type-strain genomes for metagenomic binning, comparative biology and taxonomic classification.</title>
        <authorList>
            <person name="Goeker M."/>
        </authorList>
    </citation>
    <scope>NUCLEOTIDE SEQUENCE [LARGE SCALE GENOMIC DNA]</scope>
    <source>
        <strain evidence="1 2">DSM 28559</strain>
    </source>
</reference>
<keyword evidence="2" id="KW-1185">Reference proteome</keyword>
<evidence type="ECO:0000313" key="2">
    <source>
        <dbReference type="Proteomes" id="UP000295711"/>
    </source>
</evidence>
<gene>
    <name evidence="1" type="ORF">EV212_107131</name>
</gene>
<dbReference type="AlphaFoldDB" id="A0A4V2SDP6"/>
<proteinExistence type="predicted"/>
<comment type="caution">
    <text evidence="1">The sequence shown here is derived from an EMBL/GenBank/DDBJ whole genome shotgun (WGS) entry which is preliminary data.</text>
</comment>
<organism evidence="1 2">
    <name type="scientific">Frisingicoccus caecimuris</name>
    <dbReference type="NCBI Taxonomy" id="1796636"/>
    <lineage>
        <taxon>Bacteria</taxon>
        <taxon>Bacillati</taxon>
        <taxon>Bacillota</taxon>
        <taxon>Clostridia</taxon>
        <taxon>Lachnospirales</taxon>
        <taxon>Lachnospiraceae</taxon>
        <taxon>Frisingicoccus</taxon>
    </lineage>
</organism>
<accession>A0A4V2SDP6</accession>
<dbReference type="Proteomes" id="UP000295711">
    <property type="component" value="Unassembled WGS sequence"/>
</dbReference>